<gene>
    <name evidence="5" type="ORF">AB6A68_13140</name>
</gene>
<dbReference type="NCBIfam" id="NF006579">
    <property type="entry name" value="PRK09104.1"/>
    <property type="match status" value="1"/>
</dbReference>
<protein>
    <submittedName>
        <fullName evidence="5">M20/M25/M40 family metallo-hydrolase</fullName>
    </submittedName>
</protein>
<dbReference type="SUPFAM" id="SSF55031">
    <property type="entry name" value="Bacterial exopeptidase dimerisation domain"/>
    <property type="match status" value="1"/>
</dbReference>
<name>A0ABV3Y5C3_9ACTN</name>
<dbReference type="PANTHER" id="PTHR43270:SF12">
    <property type="entry name" value="SUCCINYL-DIAMINOPIMELATE DESUCCINYLASE"/>
    <property type="match status" value="1"/>
</dbReference>
<dbReference type="InterPro" id="IPR011650">
    <property type="entry name" value="Peptidase_M20_dimer"/>
</dbReference>
<accession>A0ABV3Y5C3</accession>
<dbReference type="InterPro" id="IPR002933">
    <property type="entry name" value="Peptidase_M20"/>
</dbReference>
<reference evidence="5 6" key="1">
    <citation type="submission" date="2024-07" db="EMBL/GenBank/DDBJ databases">
        <title>Draft Genome Sequence of Ferrimicrobium acidiphilum Strain YE2023, Isolated from a Pulp of Bioleach Reactor.</title>
        <authorList>
            <person name="Elkina Y.A."/>
            <person name="Bulaeva A.G."/>
            <person name="Beletsky A.V."/>
            <person name="Mardanov A.V."/>
        </authorList>
    </citation>
    <scope>NUCLEOTIDE SEQUENCE [LARGE SCALE GENOMIC DNA]</scope>
    <source>
        <strain evidence="5 6">YE2023</strain>
    </source>
</reference>
<dbReference type="SUPFAM" id="SSF53187">
    <property type="entry name" value="Zn-dependent exopeptidases"/>
    <property type="match status" value="1"/>
</dbReference>
<dbReference type="Gene3D" id="3.40.630.10">
    <property type="entry name" value="Zn peptidases"/>
    <property type="match status" value="1"/>
</dbReference>
<keyword evidence="2" id="KW-0479">Metal-binding</keyword>
<evidence type="ECO:0000256" key="3">
    <source>
        <dbReference type="ARBA" id="ARBA00022801"/>
    </source>
</evidence>
<dbReference type="PANTHER" id="PTHR43270">
    <property type="entry name" value="BETA-ALA-HIS DIPEPTIDASE"/>
    <property type="match status" value="1"/>
</dbReference>
<dbReference type="EMBL" id="JBFSHR010000081">
    <property type="protein sequence ID" value="MEX6430771.1"/>
    <property type="molecule type" value="Genomic_DNA"/>
</dbReference>
<dbReference type="Pfam" id="PF01546">
    <property type="entry name" value="Peptidase_M20"/>
    <property type="match status" value="1"/>
</dbReference>
<keyword evidence="1" id="KW-0645">Protease</keyword>
<evidence type="ECO:0000313" key="5">
    <source>
        <dbReference type="EMBL" id="MEX6430771.1"/>
    </source>
</evidence>
<evidence type="ECO:0000256" key="2">
    <source>
        <dbReference type="ARBA" id="ARBA00022723"/>
    </source>
</evidence>
<evidence type="ECO:0000256" key="1">
    <source>
        <dbReference type="ARBA" id="ARBA00022670"/>
    </source>
</evidence>
<sequence length="467" mass="50524">MLEFEPDDTRYLQELAEFVAIPSISRDGNHDAMHSAAQWLVDQLPFAGAHLVETSGHPVVVGEWTGIEGSPTILIYGHYDVQPIGDRGEWLSDPFVMTRDGNNVRGRGVTDDKGPVYIVLKVTQAFFAQEGSLPLNVKFLFEGEEEIGSPHLASFIADHAQALAADLVISADGAMWRADEPSLSIGSKGLVSMDIEVTGAHDDLHSGRYGGVVPNPIHALGEIIAGLHNRDGGVAVPGFYDGIAPLTPQRCQEIAAVPFSEECFLKGLGLPVGFGEAGYSLLERLWERPTLEINGVRAGGKYTVIPHLATANVSCRLVPGQDPNAVLDAIRAHIGGLALPGVEIRLNVDEARIPAYSISANHPAIQAARTALNLVYPGQEVLLAKIAGTLPPVTLFEEYLGAKTLFFSFSTADERLHAPNEYLRIHRLREGMRAWEQLWRILAAGGRSLNPDRSDDPMKSSGCDDVR</sequence>
<dbReference type="InterPro" id="IPR036264">
    <property type="entry name" value="Bact_exopeptidase_dim_dom"/>
</dbReference>
<proteinExistence type="predicted"/>
<dbReference type="Pfam" id="PF07687">
    <property type="entry name" value="M20_dimer"/>
    <property type="match status" value="1"/>
</dbReference>
<dbReference type="InterPro" id="IPR051458">
    <property type="entry name" value="Cyt/Met_Dipeptidase"/>
</dbReference>
<feature type="domain" description="Peptidase M20 dimerisation" evidence="4">
    <location>
        <begin position="185"/>
        <end position="337"/>
    </location>
</feature>
<keyword evidence="3" id="KW-0378">Hydrolase</keyword>
<organism evidence="5 6">
    <name type="scientific">Ferrimicrobium acidiphilum</name>
    <dbReference type="NCBI Taxonomy" id="121039"/>
    <lineage>
        <taxon>Bacteria</taxon>
        <taxon>Bacillati</taxon>
        <taxon>Actinomycetota</taxon>
        <taxon>Acidimicrobiia</taxon>
        <taxon>Acidimicrobiales</taxon>
        <taxon>Acidimicrobiaceae</taxon>
        <taxon>Ferrimicrobium</taxon>
    </lineage>
</organism>
<dbReference type="Gene3D" id="3.30.70.360">
    <property type="match status" value="1"/>
</dbReference>
<comment type="caution">
    <text evidence="5">The sequence shown here is derived from an EMBL/GenBank/DDBJ whole genome shotgun (WGS) entry which is preliminary data.</text>
</comment>
<dbReference type="Proteomes" id="UP001560267">
    <property type="component" value="Unassembled WGS sequence"/>
</dbReference>
<keyword evidence="6" id="KW-1185">Reference proteome</keyword>
<evidence type="ECO:0000313" key="6">
    <source>
        <dbReference type="Proteomes" id="UP001560267"/>
    </source>
</evidence>
<evidence type="ECO:0000259" key="4">
    <source>
        <dbReference type="Pfam" id="PF07687"/>
    </source>
</evidence>